<keyword evidence="2" id="KW-0328">Glycosyltransferase</keyword>
<accession>A0A0E3ZLU8</accession>
<evidence type="ECO:0000313" key="7">
    <source>
        <dbReference type="Proteomes" id="UP000061135"/>
    </source>
</evidence>
<dbReference type="InterPro" id="IPR029044">
    <property type="entry name" value="Nucleotide-diphossugar_trans"/>
</dbReference>
<dbReference type="PATRIC" id="fig|576611.7.peg.2072"/>
<evidence type="ECO:0000313" key="6">
    <source>
        <dbReference type="EMBL" id="AKD26376.1"/>
    </source>
</evidence>
<dbReference type="PANTHER" id="PTHR43630">
    <property type="entry name" value="POLY-BETA-1,6-N-ACETYL-D-GLUCOSAMINE SYNTHASE"/>
    <property type="match status" value="1"/>
</dbReference>
<dbReference type="PANTHER" id="PTHR43630:SF1">
    <property type="entry name" value="POLY-BETA-1,6-N-ACETYL-D-GLUCOSAMINE SYNTHASE"/>
    <property type="match status" value="1"/>
</dbReference>
<dbReference type="Proteomes" id="UP000061135">
    <property type="component" value="Chromosome"/>
</dbReference>
<evidence type="ECO:0000256" key="1">
    <source>
        <dbReference type="ARBA" id="ARBA00006739"/>
    </source>
</evidence>
<feature type="transmembrane region" description="Helical" evidence="4">
    <location>
        <begin position="9"/>
        <end position="26"/>
    </location>
</feature>
<keyword evidence="3" id="KW-0808">Transferase</keyword>
<proteinExistence type="inferred from homology"/>
<protein>
    <submittedName>
        <fullName evidence="6">Glycosyltransferase, probably involved in cell wall biogenesis</fullName>
    </submittedName>
</protein>
<dbReference type="KEGG" id="pdq:CL55_00020430"/>
<dbReference type="STRING" id="1835254.CL55_00020430"/>
<evidence type="ECO:0000256" key="4">
    <source>
        <dbReference type="SAM" id="Phobius"/>
    </source>
</evidence>
<comment type="similarity">
    <text evidence="1">Belongs to the glycosyltransferase 2 family.</text>
</comment>
<dbReference type="InterPro" id="IPR001173">
    <property type="entry name" value="Glyco_trans_2-like"/>
</dbReference>
<dbReference type="GO" id="GO:0016757">
    <property type="term" value="F:glycosyltransferase activity"/>
    <property type="evidence" value="ECO:0007669"/>
    <property type="project" value="UniProtKB-KW"/>
</dbReference>
<feature type="transmembrane region" description="Helical" evidence="4">
    <location>
        <begin position="46"/>
        <end position="67"/>
    </location>
</feature>
<dbReference type="Gene3D" id="3.90.550.10">
    <property type="entry name" value="Spore Coat Polysaccharide Biosynthesis Protein SpsA, Chain A"/>
    <property type="match status" value="1"/>
</dbReference>
<dbReference type="Pfam" id="PF00535">
    <property type="entry name" value="Glycos_transf_2"/>
    <property type="match status" value="1"/>
</dbReference>
<dbReference type="EMBL" id="CP007501">
    <property type="protein sequence ID" value="AKD26376.1"/>
    <property type="molecule type" value="Genomic_DNA"/>
</dbReference>
<gene>
    <name evidence="6" type="ORF">CL55_00020430</name>
</gene>
<evidence type="ECO:0000256" key="2">
    <source>
        <dbReference type="ARBA" id="ARBA00022676"/>
    </source>
</evidence>
<keyword evidence="4" id="KW-0472">Membrane</keyword>
<keyword evidence="7" id="KW-1185">Reference proteome</keyword>
<dbReference type="AlphaFoldDB" id="A0A0E3ZLU8"/>
<dbReference type="SUPFAM" id="SSF53448">
    <property type="entry name" value="Nucleotide-diphospho-sugar transferases"/>
    <property type="match status" value="1"/>
</dbReference>
<reference evidence="6 7" key="1">
    <citation type="submission" date="2014-03" db="EMBL/GenBank/DDBJ databases">
        <title>Genome of Polynucleobacter strain MWH-MoK4.</title>
        <authorList>
            <person name="Hahn M.W."/>
        </authorList>
    </citation>
    <scope>NUCLEOTIDE SEQUENCE [LARGE SCALE GENOMIC DNA]</scope>
    <source>
        <strain evidence="6 7">MWH-MoK4</strain>
    </source>
</reference>
<feature type="domain" description="Glycosyltransferase 2-like" evidence="5">
    <location>
        <begin position="83"/>
        <end position="250"/>
    </location>
</feature>
<evidence type="ECO:0000259" key="5">
    <source>
        <dbReference type="Pfam" id="PF00535"/>
    </source>
</evidence>
<dbReference type="HOGENOM" id="CLU_023978_4_2_4"/>
<evidence type="ECO:0000256" key="3">
    <source>
        <dbReference type="ARBA" id="ARBA00022679"/>
    </source>
</evidence>
<sequence length="433" mass="48955">MYFSVKGKFIVSLLFSLSWMGFSFWYSQPWFSDLSNEVGTVPAYFIITFIAIIPGFMNAFVAMALLLDRRPKVIVDQHYPPVTILIAAYNEENSIASTLSGIFLQDYPADIRIIVINDGSSDKTVDSVRALQSAHSNLELIDLGRNGGKASALNHGLAKCTTDIIISIDADSYILKDGVRHLVGRYLSDPINTKAVAGEILIRNSRENWITKAQEWDYFLGIATIKRIQSLFQGTLVAQGAFSLYDRKTVVELGGWPEMVGEDIVLTWRILAAGHRVGHAEDALAFTDCPDTLKKFVNQRRRWSRGLVEAFKDNPMILFKPRYSTFYIWWNTMFPLMDIAFTFGFIPGLILACFGIFWIAGPMTLSLLPMAFLLNWQMYLKGKAMFNAEHLTVRANILGFLSYVFAYGFILQPACVYGYFSELFNLRKSWGTK</sequence>
<feature type="transmembrane region" description="Helical" evidence="4">
    <location>
        <begin position="326"/>
        <end position="350"/>
    </location>
</feature>
<name>A0A0E3ZLU8_9BURK</name>
<dbReference type="CDD" id="cd06423">
    <property type="entry name" value="CESA_like"/>
    <property type="match status" value="1"/>
</dbReference>
<keyword evidence="4" id="KW-1133">Transmembrane helix</keyword>
<keyword evidence="4" id="KW-0812">Transmembrane</keyword>
<organism evidence="6 7">
    <name type="scientific">Polynucleobacter duraquae</name>
    <dbReference type="NCBI Taxonomy" id="1835254"/>
    <lineage>
        <taxon>Bacteria</taxon>
        <taxon>Pseudomonadati</taxon>
        <taxon>Pseudomonadota</taxon>
        <taxon>Betaproteobacteria</taxon>
        <taxon>Burkholderiales</taxon>
        <taxon>Burkholderiaceae</taxon>
        <taxon>Polynucleobacter</taxon>
    </lineage>
</organism>
<feature type="transmembrane region" description="Helical" evidence="4">
    <location>
        <begin position="397"/>
        <end position="420"/>
    </location>
</feature>
<feature type="transmembrane region" description="Helical" evidence="4">
    <location>
        <begin position="356"/>
        <end position="376"/>
    </location>
</feature>